<dbReference type="RefSeq" id="WP_091768059.1">
    <property type="nucleotide sequence ID" value="NZ_FNBT01000005.1"/>
</dbReference>
<organism evidence="1 2">
    <name type="scientific">Blastococcus aurantiacus</name>
    <dbReference type="NCBI Taxonomy" id="1550231"/>
    <lineage>
        <taxon>Bacteria</taxon>
        <taxon>Bacillati</taxon>
        <taxon>Actinomycetota</taxon>
        <taxon>Actinomycetes</taxon>
        <taxon>Geodermatophilales</taxon>
        <taxon>Geodermatophilaceae</taxon>
        <taxon>Blastococcus</taxon>
    </lineage>
</organism>
<evidence type="ECO:0000313" key="2">
    <source>
        <dbReference type="Proteomes" id="UP000199406"/>
    </source>
</evidence>
<dbReference type="Proteomes" id="UP000199406">
    <property type="component" value="Unassembled WGS sequence"/>
</dbReference>
<sequence length="193" mass="19599">MTQVVVPRSTRLLSLAGVVAGATAESLLIPGGARRRQRLQICTAARVLTALGARVRVVLPPVPWPRAGGLLVTGHDAGRLGDLALLTSVPRSLAGWGELADRVVPVPGTRTPPRPGGTVVCPVTVTCRTADGPLSRLPRRLDEVAALRGLVFDVWLLDAVPSDAADQLGGAGIGGSTMTAVGGTEGAGTAEAA</sequence>
<name>A0A1G7MWA0_9ACTN</name>
<dbReference type="STRING" id="1550231.SAMN05660662_2965"/>
<dbReference type="OrthoDB" id="5192813at2"/>
<keyword evidence="2" id="KW-1185">Reference proteome</keyword>
<accession>A0A1G7MWA0</accession>
<dbReference type="AlphaFoldDB" id="A0A1G7MWA0"/>
<dbReference type="EMBL" id="FNBT01000005">
    <property type="protein sequence ID" value="SDF66125.1"/>
    <property type="molecule type" value="Genomic_DNA"/>
</dbReference>
<reference evidence="2" key="1">
    <citation type="submission" date="2016-10" db="EMBL/GenBank/DDBJ databases">
        <authorList>
            <person name="Varghese N."/>
            <person name="Submissions S."/>
        </authorList>
    </citation>
    <scope>NUCLEOTIDE SEQUENCE [LARGE SCALE GENOMIC DNA]</scope>
    <source>
        <strain evidence="2">DSM 44268</strain>
    </source>
</reference>
<proteinExistence type="predicted"/>
<protein>
    <submittedName>
        <fullName evidence="1">Uncharacterized protein</fullName>
    </submittedName>
</protein>
<evidence type="ECO:0000313" key="1">
    <source>
        <dbReference type="EMBL" id="SDF66125.1"/>
    </source>
</evidence>
<gene>
    <name evidence="1" type="ORF">SAMN05660662_2965</name>
</gene>